<protein>
    <submittedName>
        <fullName evidence="1">Uncharacterized protein</fullName>
    </submittedName>
</protein>
<sequence>MSFTWTMPVPWVATSACRVLWACQLVRAPGVKVTSVALVRDGACGAAIASCSTVTVKLLAG</sequence>
<dbReference type="AlphaFoldDB" id="A0A6J4RMF6"/>
<reference evidence="1" key="1">
    <citation type="submission" date="2020-02" db="EMBL/GenBank/DDBJ databases">
        <authorList>
            <person name="Meier V. D."/>
        </authorList>
    </citation>
    <scope>NUCLEOTIDE SEQUENCE</scope>
    <source>
        <strain evidence="1">AVDCRST_MAG12</strain>
    </source>
</reference>
<dbReference type="EMBL" id="CADCVK010000151">
    <property type="protein sequence ID" value="CAA9473119.1"/>
    <property type="molecule type" value="Genomic_DNA"/>
</dbReference>
<name>A0A6J4RMF6_9ACTN</name>
<evidence type="ECO:0000313" key="1">
    <source>
        <dbReference type="EMBL" id="CAA9473119.1"/>
    </source>
</evidence>
<accession>A0A6J4RMF6</accession>
<feature type="non-terminal residue" evidence="1">
    <location>
        <position position="61"/>
    </location>
</feature>
<gene>
    <name evidence="1" type="ORF">AVDCRST_MAG12-939</name>
</gene>
<proteinExistence type="predicted"/>
<organism evidence="1">
    <name type="scientific">uncultured Rubrobacteraceae bacterium</name>
    <dbReference type="NCBI Taxonomy" id="349277"/>
    <lineage>
        <taxon>Bacteria</taxon>
        <taxon>Bacillati</taxon>
        <taxon>Actinomycetota</taxon>
        <taxon>Rubrobacteria</taxon>
        <taxon>Rubrobacterales</taxon>
        <taxon>Rubrobacteraceae</taxon>
        <taxon>environmental samples</taxon>
    </lineage>
</organism>